<dbReference type="EMBL" id="BEXD01003124">
    <property type="protein sequence ID" value="GBC00324.1"/>
    <property type="molecule type" value="Genomic_DNA"/>
</dbReference>
<keyword evidence="10" id="KW-1185">Reference proteome</keyword>
<comment type="similarity">
    <text evidence="6">Belongs to the cclA family.</text>
</comment>
<name>A0A2Z6RDX5_9GLOM</name>
<dbReference type="CDD" id="cd15583">
    <property type="entry name" value="PHD_ash2p_like"/>
    <property type="match status" value="1"/>
</dbReference>
<organism evidence="9 10">
    <name type="scientific">Rhizophagus clarus</name>
    <dbReference type="NCBI Taxonomy" id="94130"/>
    <lineage>
        <taxon>Eukaryota</taxon>
        <taxon>Fungi</taxon>
        <taxon>Fungi incertae sedis</taxon>
        <taxon>Mucoromycota</taxon>
        <taxon>Glomeromycotina</taxon>
        <taxon>Glomeromycetes</taxon>
        <taxon>Glomerales</taxon>
        <taxon>Glomeraceae</taxon>
        <taxon>Rhizophagus</taxon>
    </lineage>
</organism>
<reference evidence="9 10" key="1">
    <citation type="submission" date="2017-11" db="EMBL/GenBank/DDBJ databases">
        <title>The genome of Rhizophagus clarus HR1 reveals common genetic basis of auxotrophy among arbuscular mycorrhizal fungi.</title>
        <authorList>
            <person name="Kobayashi Y."/>
        </authorList>
    </citation>
    <scope>NUCLEOTIDE SEQUENCE [LARGE SCALE GENOMIC DNA]</scope>
    <source>
        <strain evidence="9 10">HR1</strain>
    </source>
</reference>
<dbReference type="Pfam" id="PF00622">
    <property type="entry name" value="SPRY"/>
    <property type="match status" value="1"/>
</dbReference>
<dbReference type="PANTHER" id="PTHR10598">
    <property type="entry name" value="SET1/ASH2 HISTONE METHYLTRANSFERASE COMPLEX SUBUNIT ASH2"/>
    <property type="match status" value="1"/>
</dbReference>
<dbReference type="PROSITE" id="PS50188">
    <property type="entry name" value="B302_SPRY"/>
    <property type="match status" value="1"/>
</dbReference>
<protein>
    <recommendedName>
        <fullName evidence="8">B30.2/SPRY domain-containing protein</fullName>
    </recommendedName>
</protein>
<keyword evidence="2" id="KW-0479">Metal-binding</keyword>
<evidence type="ECO:0000256" key="4">
    <source>
        <dbReference type="ARBA" id="ARBA00022833"/>
    </source>
</evidence>
<comment type="subcellular location">
    <subcellularLocation>
        <location evidence="1">Nucleus</location>
    </subcellularLocation>
</comment>
<sequence length="736" mass="83740">MDTQYDPGNLTWNNLHTLNEEHMYCYCGKDRNLTEVSLQCSDCLNWFHAKCTKISIDTTIPIFTNYKFTCKWCNNSSSENFKRIQAGWKEIGGCAIANLMLQQHMTESKAHKGDLIYSSANAKKLPIFQYYFNKNEHLRPFVDKNWSSLCTERSRTATWWATLGSCLYSTKDLFVAKDENNRSASSNFCLVDPNLWNIRPGHFGVSHSRTPARTQREAVNNSTRAIYDSGTQDEASSSTITHPSSSKRQLTPFRSSSEQPGASNSQSNRSNTVIALMEASSSSITEFGQSGEQNNLRHGFKYLPCQADKLFPYTQYRNSELPPYGLRLSKEDASLSVWISGDQLTSTTDFGFSMARANCPVKEGKWFFEVFIDRGGEGKIDGKDGAHVRVGWARREGNRNSPVGSDAYSYGFRDLTGQKVHQSRLTQYGEPFKTGDVLGLYISLPQLKKAIPGYQPKSPKRHRIPILFKGDTIFEYKDFKPTHRMNQLLELPEKKKEKKYWWQQQQKEQKLIQSQPEIPILPGSKIIVYKNGVCQGIAFENLYSYLPTIDKYTNDDDLTEDDGSLGYYPAVSMYRGGTCTLNFGPHFRYPPPPDPELDLAINGPKQKVLATKSSLLKTSVSRPLLSKKSSSSSSSSSLNPYKKSTGIRKWRPMSERYMEYITEDVLYDLVDEIELWDWMLSQKKKVIPTKRPAIVEVSDGSLKKRKQEGTSRQEINDIEGSGFPMTKWDSSSYNKF</sequence>
<feature type="compositionally biased region" description="Polar residues" evidence="7">
    <location>
        <begin position="226"/>
        <end position="235"/>
    </location>
</feature>
<keyword evidence="5" id="KW-0539">Nucleus</keyword>
<dbReference type="STRING" id="94130.A0A2Z6RDX5"/>
<evidence type="ECO:0000256" key="6">
    <source>
        <dbReference type="ARBA" id="ARBA00038149"/>
    </source>
</evidence>
<dbReference type="GO" id="GO:0048188">
    <property type="term" value="C:Set1C/COMPASS complex"/>
    <property type="evidence" value="ECO:0007669"/>
    <property type="project" value="InterPro"/>
</dbReference>
<dbReference type="InterPro" id="IPR011011">
    <property type="entry name" value="Znf_FYVE_PHD"/>
</dbReference>
<keyword evidence="4" id="KW-0862">Zinc</keyword>
<feature type="compositionally biased region" description="Low complexity" evidence="7">
    <location>
        <begin position="626"/>
        <end position="637"/>
    </location>
</feature>
<dbReference type="GO" id="GO:0000976">
    <property type="term" value="F:transcription cis-regulatory region binding"/>
    <property type="evidence" value="ECO:0007669"/>
    <property type="project" value="TreeGrafter"/>
</dbReference>
<dbReference type="SUPFAM" id="SSF49899">
    <property type="entry name" value="Concanavalin A-like lectins/glucanases"/>
    <property type="match status" value="1"/>
</dbReference>
<evidence type="ECO:0000313" key="10">
    <source>
        <dbReference type="Proteomes" id="UP000247702"/>
    </source>
</evidence>
<evidence type="ECO:0000256" key="5">
    <source>
        <dbReference type="ARBA" id="ARBA00023242"/>
    </source>
</evidence>
<dbReference type="InterPro" id="IPR037353">
    <property type="entry name" value="ASH2"/>
</dbReference>
<feature type="region of interest" description="Disordered" evidence="7">
    <location>
        <begin position="625"/>
        <end position="644"/>
    </location>
</feature>
<dbReference type="InterPro" id="IPR049455">
    <property type="entry name" value="ASH2-like_PHD"/>
</dbReference>
<dbReference type="Pfam" id="PF21198">
    <property type="entry name" value="ASH2L-like_WH"/>
    <property type="match status" value="1"/>
</dbReference>
<evidence type="ECO:0000256" key="3">
    <source>
        <dbReference type="ARBA" id="ARBA00022771"/>
    </source>
</evidence>
<dbReference type="InterPro" id="IPR013320">
    <property type="entry name" value="ConA-like_dom_sf"/>
</dbReference>
<dbReference type="InterPro" id="IPR001965">
    <property type="entry name" value="Znf_PHD"/>
</dbReference>
<dbReference type="InterPro" id="IPR003877">
    <property type="entry name" value="SPRY_dom"/>
</dbReference>
<dbReference type="SMART" id="SM00449">
    <property type="entry name" value="SPRY"/>
    <property type="match status" value="1"/>
</dbReference>
<dbReference type="InterPro" id="IPR001870">
    <property type="entry name" value="B30.2/SPRY"/>
</dbReference>
<feature type="region of interest" description="Disordered" evidence="7">
    <location>
        <begin position="701"/>
        <end position="723"/>
    </location>
</feature>
<feature type="compositionally biased region" description="Low complexity" evidence="7">
    <location>
        <begin position="236"/>
        <end position="246"/>
    </location>
</feature>
<dbReference type="Gene3D" id="2.60.120.920">
    <property type="match status" value="1"/>
</dbReference>
<dbReference type="CDD" id="cd12872">
    <property type="entry name" value="SPRY_Ash2"/>
    <property type="match status" value="1"/>
</dbReference>
<dbReference type="Pfam" id="PF21257">
    <property type="entry name" value="PHD_ash2p_like"/>
    <property type="match status" value="1"/>
</dbReference>
<dbReference type="PANTHER" id="PTHR10598:SF0">
    <property type="entry name" value="SET1_ASH2 HISTONE METHYLTRANSFERASE COMPLEX SUBUNIT ASH2"/>
    <property type="match status" value="1"/>
</dbReference>
<proteinExistence type="inferred from homology"/>
<evidence type="ECO:0000256" key="2">
    <source>
        <dbReference type="ARBA" id="ARBA00022723"/>
    </source>
</evidence>
<dbReference type="Gene3D" id="3.90.980.20">
    <property type="match status" value="1"/>
</dbReference>
<dbReference type="GO" id="GO:0008270">
    <property type="term" value="F:zinc ion binding"/>
    <property type="evidence" value="ECO:0007669"/>
    <property type="project" value="UniProtKB-KW"/>
</dbReference>
<evidence type="ECO:0000256" key="1">
    <source>
        <dbReference type="ARBA" id="ARBA00004123"/>
    </source>
</evidence>
<dbReference type="InterPro" id="IPR043136">
    <property type="entry name" value="B30.2/SPRY_sf"/>
</dbReference>
<evidence type="ECO:0000259" key="8">
    <source>
        <dbReference type="PROSITE" id="PS50188"/>
    </source>
</evidence>
<keyword evidence="3" id="KW-0863">Zinc-finger</keyword>
<feature type="compositionally biased region" description="Polar residues" evidence="7">
    <location>
        <begin position="247"/>
        <end position="270"/>
    </location>
</feature>
<dbReference type="InterPro" id="IPR019786">
    <property type="entry name" value="Zinc_finger_PHD-type_CS"/>
</dbReference>
<dbReference type="InterPro" id="IPR053835">
    <property type="entry name" value="ASH2L-like_WH"/>
</dbReference>
<comment type="caution">
    <text evidence="9">The sequence shown here is derived from an EMBL/GenBank/DDBJ whole genome shotgun (WGS) entry which is preliminary data.</text>
</comment>
<evidence type="ECO:0000256" key="7">
    <source>
        <dbReference type="SAM" id="MobiDB-lite"/>
    </source>
</evidence>
<dbReference type="PROSITE" id="PS01359">
    <property type="entry name" value="ZF_PHD_1"/>
    <property type="match status" value="1"/>
</dbReference>
<dbReference type="SMART" id="SM00249">
    <property type="entry name" value="PHD"/>
    <property type="match status" value="1"/>
</dbReference>
<dbReference type="SUPFAM" id="SSF57903">
    <property type="entry name" value="FYVE/PHD zinc finger"/>
    <property type="match status" value="1"/>
</dbReference>
<dbReference type="AlphaFoldDB" id="A0A2Z6RDX5"/>
<accession>A0A2Z6RDX5</accession>
<feature type="domain" description="B30.2/SPRY" evidence="8">
    <location>
        <begin position="306"/>
        <end position="500"/>
    </location>
</feature>
<evidence type="ECO:0000313" key="9">
    <source>
        <dbReference type="EMBL" id="GBC00324.1"/>
    </source>
</evidence>
<dbReference type="Proteomes" id="UP000247702">
    <property type="component" value="Unassembled WGS sequence"/>
</dbReference>
<feature type="region of interest" description="Disordered" evidence="7">
    <location>
        <begin position="226"/>
        <end position="270"/>
    </location>
</feature>
<gene>
    <name evidence="9" type="ORF">RclHR1_03810013</name>
</gene>